<protein>
    <submittedName>
        <fullName evidence="5">8697_t:CDS:1</fullName>
    </submittedName>
</protein>
<keyword evidence="2" id="KW-0677">Repeat</keyword>
<evidence type="ECO:0000256" key="4">
    <source>
        <dbReference type="SAM" id="SignalP"/>
    </source>
</evidence>
<sequence>MDLFFTKYLPFLYFIFSSLLFNKIHSEIIVNNEISRRYGHTATYIYSLNKIYCIGGKTEQGAIVSDVLSLDLASSLTIESADFENLTVSGNVIPSLAWAASAANKTHLFLYGGIKYDQMQNIYEMNSDIYALNVEGYQWTTLNISGSNKNKIQQRRGISMVLDSSNRLYIFGGSTDTNDSQNLTAIADNNMYILHVDSMILNLVSPNSYLLPPNRYDYSATLLDIYIVYVGGKTEAGSFIGMDEIWMFDTNNSQWKHASANNSQNVPNRAGHTAVKLNNGPNKILIYGGYNTNSTEITNNNAIVILNTLDFTSFTWSIPTITFQDPYLQNLSIPYWHAAITYGNYMIVTFGKLPPDALSRLPSNNTYPPLLLLNATKENNMQWMTSTGGQPLPFAPPDNSIGNPAKNQTTNGTNSVDQQQYDNTAAKTIIGAIIGGVLCVALLLFLLFKVHSRAIDRKEEEKDEAQPNITLQQQTVHYPAIRFISSPPGYS</sequence>
<dbReference type="Gene3D" id="2.120.10.80">
    <property type="entry name" value="Kelch-type beta propeller"/>
    <property type="match status" value="2"/>
</dbReference>
<evidence type="ECO:0000313" key="5">
    <source>
        <dbReference type="EMBL" id="CAG8492132.1"/>
    </source>
</evidence>
<dbReference type="PANTHER" id="PTHR46093:SF18">
    <property type="entry name" value="FIBRONECTIN TYPE-III DOMAIN-CONTAINING PROTEIN"/>
    <property type="match status" value="1"/>
</dbReference>
<keyword evidence="3" id="KW-0472">Membrane</keyword>
<dbReference type="Pfam" id="PF24681">
    <property type="entry name" value="Kelch_KLHDC2_KLHL20_DRC7"/>
    <property type="match status" value="1"/>
</dbReference>
<dbReference type="EMBL" id="CAJVPS010000519">
    <property type="protein sequence ID" value="CAG8492132.1"/>
    <property type="molecule type" value="Genomic_DNA"/>
</dbReference>
<reference evidence="5" key="1">
    <citation type="submission" date="2021-06" db="EMBL/GenBank/DDBJ databases">
        <authorList>
            <person name="Kallberg Y."/>
            <person name="Tangrot J."/>
            <person name="Rosling A."/>
        </authorList>
    </citation>
    <scope>NUCLEOTIDE SEQUENCE</scope>
    <source>
        <strain evidence="5">FL130A</strain>
    </source>
</reference>
<feature type="transmembrane region" description="Helical" evidence="3">
    <location>
        <begin position="429"/>
        <end position="448"/>
    </location>
</feature>
<organism evidence="5 6">
    <name type="scientific">Ambispora leptoticha</name>
    <dbReference type="NCBI Taxonomy" id="144679"/>
    <lineage>
        <taxon>Eukaryota</taxon>
        <taxon>Fungi</taxon>
        <taxon>Fungi incertae sedis</taxon>
        <taxon>Mucoromycota</taxon>
        <taxon>Glomeromycotina</taxon>
        <taxon>Glomeromycetes</taxon>
        <taxon>Archaeosporales</taxon>
        <taxon>Ambisporaceae</taxon>
        <taxon>Ambispora</taxon>
    </lineage>
</organism>
<dbReference type="OrthoDB" id="432528at2759"/>
<feature type="chain" id="PRO_5040389373" evidence="4">
    <location>
        <begin position="27"/>
        <end position="491"/>
    </location>
</feature>
<keyword evidence="6" id="KW-1185">Reference proteome</keyword>
<dbReference type="InterPro" id="IPR011043">
    <property type="entry name" value="Gal_Oxase/kelch_b-propeller"/>
</dbReference>
<keyword evidence="4" id="KW-0732">Signal</keyword>
<name>A0A9N8WPC6_9GLOM</name>
<accession>A0A9N8WPC6</accession>
<evidence type="ECO:0000256" key="2">
    <source>
        <dbReference type="ARBA" id="ARBA00022737"/>
    </source>
</evidence>
<gene>
    <name evidence="5" type="ORF">ALEPTO_LOCUS3043</name>
</gene>
<evidence type="ECO:0000256" key="3">
    <source>
        <dbReference type="SAM" id="Phobius"/>
    </source>
</evidence>
<dbReference type="PANTHER" id="PTHR46093">
    <property type="entry name" value="ACYL-COA-BINDING DOMAIN-CONTAINING PROTEIN 5"/>
    <property type="match status" value="1"/>
</dbReference>
<dbReference type="SUPFAM" id="SSF50965">
    <property type="entry name" value="Galactose oxidase, central domain"/>
    <property type="match status" value="1"/>
</dbReference>
<comment type="caution">
    <text evidence="5">The sequence shown here is derived from an EMBL/GenBank/DDBJ whole genome shotgun (WGS) entry which is preliminary data.</text>
</comment>
<proteinExistence type="predicted"/>
<keyword evidence="3" id="KW-0812">Transmembrane</keyword>
<dbReference type="Proteomes" id="UP000789508">
    <property type="component" value="Unassembled WGS sequence"/>
</dbReference>
<dbReference type="SUPFAM" id="SSF117281">
    <property type="entry name" value="Kelch motif"/>
    <property type="match status" value="1"/>
</dbReference>
<dbReference type="AlphaFoldDB" id="A0A9N8WPC6"/>
<evidence type="ECO:0000313" key="6">
    <source>
        <dbReference type="Proteomes" id="UP000789508"/>
    </source>
</evidence>
<feature type="signal peptide" evidence="4">
    <location>
        <begin position="1"/>
        <end position="26"/>
    </location>
</feature>
<keyword evidence="1" id="KW-0880">Kelch repeat</keyword>
<evidence type="ECO:0000256" key="1">
    <source>
        <dbReference type="ARBA" id="ARBA00022441"/>
    </source>
</evidence>
<dbReference type="InterPro" id="IPR015915">
    <property type="entry name" value="Kelch-typ_b-propeller"/>
</dbReference>
<keyword evidence="3" id="KW-1133">Transmembrane helix</keyword>